<reference evidence="1" key="1">
    <citation type="submission" date="2015-05" db="UniProtKB">
        <authorList>
            <consortium name="EnsemblMetazoa"/>
        </authorList>
    </citation>
    <scope>IDENTIFICATION</scope>
</reference>
<accession>T1HNP1</accession>
<dbReference type="EMBL" id="ACPB03016614">
    <property type="status" value="NOT_ANNOTATED_CDS"/>
    <property type="molecule type" value="Genomic_DNA"/>
</dbReference>
<protein>
    <submittedName>
        <fullName evidence="1">Uncharacterized protein</fullName>
    </submittedName>
</protein>
<dbReference type="InParanoid" id="T1HNP1"/>
<evidence type="ECO:0000313" key="2">
    <source>
        <dbReference type="Proteomes" id="UP000015103"/>
    </source>
</evidence>
<sequence>MPNPRRNMDLREAGGIGRYGRFAEEYGERFSFDAFGRTKVKLYLERVCEMKPGLGRTSERGKNYRKKRKNRNRAQIFLISKFSPVIYGYEVTLRTGKVVCLFVSMAQKFGLSHGGLKTG</sequence>
<dbReference type="EnsemblMetazoa" id="RPRC005665-RA">
    <property type="protein sequence ID" value="RPRC005665-PA"/>
    <property type="gene ID" value="RPRC005665"/>
</dbReference>
<dbReference type="Proteomes" id="UP000015103">
    <property type="component" value="Unassembled WGS sequence"/>
</dbReference>
<name>T1HNP1_RHOPR</name>
<evidence type="ECO:0000313" key="1">
    <source>
        <dbReference type="EnsemblMetazoa" id="RPRC005665-PA"/>
    </source>
</evidence>
<dbReference type="AlphaFoldDB" id="T1HNP1"/>
<dbReference type="VEuPathDB" id="VectorBase:RPRC005665"/>
<organism evidence="1 2">
    <name type="scientific">Rhodnius prolixus</name>
    <name type="common">Triatomid bug</name>
    <dbReference type="NCBI Taxonomy" id="13249"/>
    <lineage>
        <taxon>Eukaryota</taxon>
        <taxon>Metazoa</taxon>
        <taxon>Ecdysozoa</taxon>
        <taxon>Arthropoda</taxon>
        <taxon>Hexapoda</taxon>
        <taxon>Insecta</taxon>
        <taxon>Pterygota</taxon>
        <taxon>Neoptera</taxon>
        <taxon>Paraneoptera</taxon>
        <taxon>Hemiptera</taxon>
        <taxon>Heteroptera</taxon>
        <taxon>Panheteroptera</taxon>
        <taxon>Cimicomorpha</taxon>
        <taxon>Reduviidae</taxon>
        <taxon>Triatominae</taxon>
        <taxon>Rhodnius</taxon>
    </lineage>
</organism>
<proteinExistence type="predicted"/>
<keyword evidence="2" id="KW-1185">Reference proteome</keyword>
<dbReference type="HOGENOM" id="CLU_2064333_0_0_1"/>